<proteinExistence type="predicted"/>
<reference evidence="1" key="1">
    <citation type="submission" date="2020-09" db="EMBL/GenBank/DDBJ databases">
        <title>Genome-Enabled Discovery of Anthraquinone Biosynthesis in Senna tora.</title>
        <authorList>
            <person name="Kang S.-H."/>
            <person name="Pandey R.P."/>
            <person name="Lee C.-M."/>
            <person name="Sim J.-S."/>
            <person name="Jeong J.-T."/>
            <person name="Choi B.-S."/>
            <person name="Jung M."/>
            <person name="Ginzburg D."/>
            <person name="Zhao K."/>
            <person name="Won S.Y."/>
            <person name="Oh T.-J."/>
            <person name="Yu Y."/>
            <person name="Kim N.-H."/>
            <person name="Lee O.R."/>
            <person name="Lee T.-H."/>
            <person name="Bashyal P."/>
            <person name="Kim T.-S."/>
            <person name="Lee W.-H."/>
            <person name="Kawkins C."/>
            <person name="Kim C.-K."/>
            <person name="Kim J.S."/>
            <person name="Ahn B.O."/>
            <person name="Rhee S.Y."/>
            <person name="Sohng J.K."/>
        </authorList>
    </citation>
    <scope>NUCLEOTIDE SEQUENCE</scope>
    <source>
        <tissue evidence="1">Leaf</tissue>
    </source>
</reference>
<organism evidence="1 2">
    <name type="scientific">Senna tora</name>
    <dbReference type="NCBI Taxonomy" id="362788"/>
    <lineage>
        <taxon>Eukaryota</taxon>
        <taxon>Viridiplantae</taxon>
        <taxon>Streptophyta</taxon>
        <taxon>Embryophyta</taxon>
        <taxon>Tracheophyta</taxon>
        <taxon>Spermatophyta</taxon>
        <taxon>Magnoliopsida</taxon>
        <taxon>eudicotyledons</taxon>
        <taxon>Gunneridae</taxon>
        <taxon>Pentapetalae</taxon>
        <taxon>rosids</taxon>
        <taxon>fabids</taxon>
        <taxon>Fabales</taxon>
        <taxon>Fabaceae</taxon>
        <taxon>Caesalpinioideae</taxon>
        <taxon>Cassia clade</taxon>
        <taxon>Senna</taxon>
    </lineage>
</organism>
<sequence>MTSTHSAVTYPQNSNSFKNPRVSVHKVCARLQRLDNEAPRCGVQGIFEYSSTVMPLPEAESVPNITT</sequence>
<gene>
    <name evidence="1" type="ORF">G2W53_027194</name>
</gene>
<evidence type="ECO:0000313" key="1">
    <source>
        <dbReference type="EMBL" id="KAF7821739.1"/>
    </source>
</evidence>
<evidence type="ECO:0000313" key="2">
    <source>
        <dbReference type="Proteomes" id="UP000634136"/>
    </source>
</evidence>
<name>A0A834TIJ7_9FABA</name>
<dbReference type="AlphaFoldDB" id="A0A834TIJ7"/>
<keyword evidence="2" id="KW-1185">Reference proteome</keyword>
<accession>A0A834TIJ7</accession>
<protein>
    <submittedName>
        <fullName evidence="1">Uncharacterized protein</fullName>
    </submittedName>
</protein>
<comment type="caution">
    <text evidence="1">The sequence shown here is derived from an EMBL/GenBank/DDBJ whole genome shotgun (WGS) entry which is preliminary data.</text>
</comment>
<dbReference type="Proteomes" id="UP000634136">
    <property type="component" value="Unassembled WGS sequence"/>
</dbReference>
<dbReference type="EMBL" id="JAAIUW010000008">
    <property type="protein sequence ID" value="KAF7821739.1"/>
    <property type="molecule type" value="Genomic_DNA"/>
</dbReference>